<sequence length="164" mass="18139">MVPEPARWPERETSITDTFTITTLDSLDEAAREAAAVILEAAFNDPERYGRARILSQLQPAGLPFYRRFFIALRAGEVVGVGGVKAADWASDSHILYLSAVAEHSRGQGVARALISARIAWVMETFGSGRLLVSTARSRRFARLGFRLMGKREAGGRRLMLLEF</sequence>
<name>A0A848GAC5_9RHOO</name>
<feature type="domain" description="N-acetyltransferase" evidence="1">
    <location>
        <begin position="22"/>
        <end position="164"/>
    </location>
</feature>
<evidence type="ECO:0000259" key="1">
    <source>
        <dbReference type="PROSITE" id="PS51186"/>
    </source>
</evidence>
<dbReference type="InterPro" id="IPR000182">
    <property type="entry name" value="GNAT_dom"/>
</dbReference>
<dbReference type="GO" id="GO:0016747">
    <property type="term" value="F:acyltransferase activity, transferring groups other than amino-acyl groups"/>
    <property type="evidence" value="ECO:0007669"/>
    <property type="project" value="InterPro"/>
</dbReference>
<protein>
    <submittedName>
        <fullName evidence="2">GNAT family N-acetyltransferase</fullName>
    </submittedName>
</protein>
<dbReference type="SUPFAM" id="SSF55729">
    <property type="entry name" value="Acyl-CoA N-acyltransferases (Nat)"/>
    <property type="match status" value="1"/>
</dbReference>
<proteinExistence type="predicted"/>
<dbReference type="PROSITE" id="PS51186">
    <property type="entry name" value="GNAT"/>
    <property type="match status" value="1"/>
</dbReference>
<dbReference type="Pfam" id="PF00583">
    <property type="entry name" value="Acetyltransf_1"/>
    <property type="match status" value="1"/>
</dbReference>
<reference evidence="2 3" key="1">
    <citation type="submission" date="2020-04" db="EMBL/GenBank/DDBJ databases">
        <title>Zoogloea sp. G-4-1-14 isolated from soil.</title>
        <authorList>
            <person name="Dahal R.H."/>
        </authorList>
    </citation>
    <scope>NUCLEOTIDE SEQUENCE [LARGE SCALE GENOMIC DNA]</scope>
    <source>
        <strain evidence="2 3">G-4-1-14</strain>
    </source>
</reference>
<dbReference type="Proteomes" id="UP000580043">
    <property type="component" value="Unassembled WGS sequence"/>
</dbReference>
<comment type="caution">
    <text evidence="2">The sequence shown here is derived from an EMBL/GenBank/DDBJ whole genome shotgun (WGS) entry which is preliminary data.</text>
</comment>
<accession>A0A848GAC5</accession>
<dbReference type="EMBL" id="JABBGA010000019">
    <property type="protein sequence ID" value="NML27845.1"/>
    <property type="molecule type" value="Genomic_DNA"/>
</dbReference>
<keyword evidence="2" id="KW-0808">Transferase</keyword>
<evidence type="ECO:0000313" key="3">
    <source>
        <dbReference type="Proteomes" id="UP000580043"/>
    </source>
</evidence>
<keyword evidence="3" id="KW-1185">Reference proteome</keyword>
<dbReference type="AlphaFoldDB" id="A0A848GAC5"/>
<dbReference type="Gene3D" id="3.40.630.30">
    <property type="match status" value="1"/>
</dbReference>
<dbReference type="RefSeq" id="WP_169147380.1">
    <property type="nucleotide sequence ID" value="NZ_JABBGA010000019.1"/>
</dbReference>
<evidence type="ECO:0000313" key="2">
    <source>
        <dbReference type="EMBL" id="NML27845.1"/>
    </source>
</evidence>
<dbReference type="InterPro" id="IPR016181">
    <property type="entry name" value="Acyl_CoA_acyltransferase"/>
</dbReference>
<gene>
    <name evidence="2" type="ORF">HHL15_18980</name>
</gene>
<organism evidence="2 3">
    <name type="scientific">Zoogloea dura</name>
    <dbReference type="NCBI Taxonomy" id="2728840"/>
    <lineage>
        <taxon>Bacteria</taxon>
        <taxon>Pseudomonadati</taxon>
        <taxon>Pseudomonadota</taxon>
        <taxon>Betaproteobacteria</taxon>
        <taxon>Rhodocyclales</taxon>
        <taxon>Zoogloeaceae</taxon>
        <taxon>Zoogloea</taxon>
    </lineage>
</organism>